<dbReference type="InterPro" id="IPR023606">
    <property type="entry name" value="CoA-Trfase_III_dom_1_sf"/>
</dbReference>
<reference evidence="2" key="1">
    <citation type="submission" date="2016-01" db="EMBL/GenBank/DDBJ databases">
        <authorList>
            <person name="Peeters C."/>
        </authorList>
    </citation>
    <scope>NUCLEOTIDE SEQUENCE</scope>
    <source>
        <strain evidence="2">LMG 29321</strain>
    </source>
</reference>
<dbReference type="InterPro" id="IPR003673">
    <property type="entry name" value="CoA-Trfase_fam_III"/>
</dbReference>
<keyword evidence="1" id="KW-0808">Transferase</keyword>
<keyword evidence="3" id="KW-1185">Reference proteome</keyword>
<dbReference type="Pfam" id="PF02515">
    <property type="entry name" value="CoA_transf_3"/>
    <property type="match status" value="2"/>
</dbReference>
<evidence type="ECO:0000256" key="1">
    <source>
        <dbReference type="ARBA" id="ARBA00022679"/>
    </source>
</evidence>
<dbReference type="GO" id="GO:0008410">
    <property type="term" value="F:CoA-transferase activity"/>
    <property type="evidence" value="ECO:0007669"/>
    <property type="project" value="TreeGrafter"/>
</dbReference>
<comment type="caution">
    <text evidence="2">The sequence shown here is derived from an EMBL/GenBank/DDBJ whole genome shotgun (WGS) entry which is preliminary data.</text>
</comment>
<dbReference type="OrthoDB" id="9797653at2"/>
<dbReference type="EMBL" id="FCOX02000046">
    <property type="protein sequence ID" value="SAL01688.1"/>
    <property type="molecule type" value="Genomic_DNA"/>
</dbReference>
<dbReference type="SUPFAM" id="SSF89796">
    <property type="entry name" value="CoA-transferase family III (CaiB/BaiF)"/>
    <property type="match status" value="2"/>
</dbReference>
<dbReference type="InterPro" id="IPR044855">
    <property type="entry name" value="CoA-Trfase_III_dom3_sf"/>
</dbReference>
<dbReference type="Proteomes" id="UP000071859">
    <property type="component" value="Unassembled WGS sequence"/>
</dbReference>
<proteinExistence type="predicted"/>
<organism evidence="2 3">
    <name type="scientific">Caballeronia calidae</name>
    <dbReference type="NCBI Taxonomy" id="1777139"/>
    <lineage>
        <taxon>Bacteria</taxon>
        <taxon>Pseudomonadati</taxon>
        <taxon>Pseudomonadota</taxon>
        <taxon>Betaproteobacteria</taxon>
        <taxon>Burkholderiales</taxon>
        <taxon>Burkholderiaceae</taxon>
        <taxon>Caballeronia</taxon>
    </lineage>
</organism>
<protein>
    <submittedName>
        <fullName evidence="2">L-carnitine dehydratase/bile acid-inducible protein F</fullName>
    </submittedName>
</protein>
<evidence type="ECO:0000313" key="3">
    <source>
        <dbReference type="Proteomes" id="UP000071859"/>
    </source>
</evidence>
<evidence type="ECO:0000313" key="2">
    <source>
        <dbReference type="EMBL" id="SAL01688.1"/>
    </source>
</evidence>
<dbReference type="RefSeq" id="WP_062610299.1">
    <property type="nucleotide sequence ID" value="NZ_FCOX02000046.1"/>
</dbReference>
<dbReference type="Gene3D" id="3.30.1540.10">
    <property type="entry name" value="formyl-coa transferase, domain 3"/>
    <property type="match status" value="1"/>
</dbReference>
<sequence length="727" mass="77735">MADSFITPSAGFLENKVVVEIGDRTAVAACGSLLAEAGATVIVVESRNARETGKWSNRACATAGKLSIVIDKDSSRDSEILSELLESADVLLASTDDLDGSDVFFSGFDPRTIWDRPRPVKQIVCDITAYGHAGPMRGQGASEAMLQAVCGIATSTGYQEGPPVIGSVPVIEMSAGLYAASAVIAAMRVQRLHGFGQRIDMAMLDVGFMSLASQLAVHLSGRHSSRSGNRHPLFAPWNSFRTNDGYIMVCSVTNEQFARLCQAIERPELAGDARFVSVDARKRNTGALEAEIAQWTLRHTVGQCIEALSALGVACGPVVEAAALANEPNLSHRGLVGEVRDAATADGSLIPTTVMRGRPVSGISSTRVPRSGEDKDAVLRLLTKRTRLEGSGKVDGDPPSERLPLDGVRVIEIGQYTVAPLAGKHLGALGADVIKVEAPSGDPIRGGAADSDMAPIFALINTDKRSLVLDLRVDEDKVILHRLLSESDILIENLRQGALAAFGFGPDILRERYPRLVGCSVSGFGSDSVYPGRPAFDTVIQAMSGLMESAPGETVPLKQGISASDILGGQFGLLVLLAGLEYRDRTGNGVYFDVSMQDASAWASQYCWNGGGAGEAERRIVKCSDGYVLVESLDEFEDQSSRDTRAVFVKSCNERGMRAVPILEISEVVNDTQIRARELLLERSSVNSTWTVLGSPLKLRSTPPRVRHVIAGLGEDDKTIVMPLYQR</sequence>
<name>A0A158E4C5_9BURK</name>
<gene>
    <name evidence="2" type="ORF">AWB78_06187</name>
</gene>
<dbReference type="InterPro" id="IPR050483">
    <property type="entry name" value="CoA-transferase_III_domain"/>
</dbReference>
<dbReference type="AlphaFoldDB" id="A0A158E4C5"/>
<accession>A0A158E4C5</accession>
<dbReference type="PANTHER" id="PTHR48207">
    <property type="entry name" value="SUCCINATE--HYDROXYMETHYLGLUTARATE COA-TRANSFERASE"/>
    <property type="match status" value="1"/>
</dbReference>
<dbReference type="Gene3D" id="3.40.50.10540">
    <property type="entry name" value="Crotonobetainyl-coa:carnitine coa-transferase, domain 1"/>
    <property type="match status" value="2"/>
</dbReference>
<dbReference type="PANTHER" id="PTHR48207:SF3">
    <property type="entry name" value="SUCCINATE--HYDROXYMETHYLGLUTARATE COA-TRANSFERASE"/>
    <property type="match status" value="1"/>
</dbReference>